<dbReference type="PANTHER" id="PTHR42870">
    <property type="entry name" value="ACETYL-COA C-ACETYLTRANSFERASE"/>
    <property type="match status" value="1"/>
</dbReference>
<dbReference type="Gene3D" id="3.40.47.10">
    <property type="match status" value="1"/>
</dbReference>
<feature type="domain" description="Thiolase C-terminal" evidence="1">
    <location>
        <begin position="273"/>
        <end position="375"/>
    </location>
</feature>
<comment type="caution">
    <text evidence="2">The sequence shown here is derived from an EMBL/GenBank/DDBJ whole genome shotgun (WGS) entry which is preliminary data.</text>
</comment>
<dbReference type="AlphaFoldDB" id="A0A402CDB3"/>
<dbReference type="CDD" id="cd00829">
    <property type="entry name" value="SCP-x_thiolase"/>
    <property type="match status" value="1"/>
</dbReference>
<evidence type="ECO:0000259" key="1">
    <source>
        <dbReference type="Pfam" id="PF22691"/>
    </source>
</evidence>
<dbReference type="Pfam" id="PF22691">
    <property type="entry name" value="Thiolase_C_1"/>
    <property type="match status" value="1"/>
</dbReference>
<dbReference type="RefSeq" id="WP_124393644.1">
    <property type="nucleotide sequence ID" value="NZ_BHYM01000045.1"/>
</dbReference>
<organism evidence="2 3">
    <name type="scientific">Rhodococcus wratislaviensis</name>
    <name type="common">Tsukamurella wratislaviensis</name>
    <dbReference type="NCBI Taxonomy" id="44752"/>
    <lineage>
        <taxon>Bacteria</taxon>
        <taxon>Bacillati</taxon>
        <taxon>Actinomycetota</taxon>
        <taxon>Actinomycetes</taxon>
        <taxon>Mycobacteriales</taxon>
        <taxon>Nocardiaceae</taxon>
        <taxon>Rhodococcus</taxon>
    </lineage>
</organism>
<dbReference type="InterPro" id="IPR002155">
    <property type="entry name" value="Thiolase"/>
</dbReference>
<dbReference type="PANTHER" id="PTHR42870:SF1">
    <property type="entry name" value="NON-SPECIFIC LIPID-TRANSFER PROTEIN-LIKE 2"/>
    <property type="match status" value="1"/>
</dbReference>
<dbReference type="PIRSF" id="PIRSF000429">
    <property type="entry name" value="Ac-CoA_Ac_transf"/>
    <property type="match status" value="1"/>
</dbReference>
<dbReference type="Proteomes" id="UP000287519">
    <property type="component" value="Unassembled WGS sequence"/>
</dbReference>
<dbReference type="InterPro" id="IPR055140">
    <property type="entry name" value="Thiolase_C_2"/>
</dbReference>
<keyword evidence="3" id="KW-1185">Reference proteome</keyword>
<dbReference type="InterPro" id="IPR016039">
    <property type="entry name" value="Thiolase-like"/>
</dbReference>
<dbReference type="EMBL" id="BHYM01000045">
    <property type="protein sequence ID" value="GCE41577.1"/>
    <property type="molecule type" value="Genomic_DNA"/>
</dbReference>
<accession>A0A402CDB3</accession>
<proteinExistence type="predicted"/>
<evidence type="ECO:0000313" key="2">
    <source>
        <dbReference type="EMBL" id="GCE41577.1"/>
    </source>
</evidence>
<gene>
    <name evidence="2" type="ORF">Rhow_005236</name>
</gene>
<sequence>MSSALNQAVIAGIGEVPLTADGSGRSPDYMTYGAALAACNDAGIDPRDIDGVVKYTYDGSMSAMTLAATLGTAELACAIEVPSGGGSSVALVDVARAFVESGRARAVICFRTLTGQEWLKQMSMGDPLRPYYLDGVNYMRASGWTGYLHMFASIYEEYAARYPMSRETLFQSVNLMRANAALNPESIFKNPVGRDEYFDPDVRTVGPFTSFDEYASSDLSCAVVVTAAGVSSNPDREVEIAASAQSHGPDPRTWFDLRPTSNSWPESPSSFVANQLYAEAGIGPDQIDVAAVYDCTSFTYLDLVETFGLCERGEVADLVADKAFLSDGRRPVNPHGGDLTCGYSAGFRHVLEAVRQLRGEATNQVDNAEHALVTAPQIGPTSGAILRRRSN</sequence>
<evidence type="ECO:0000313" key="3">
    <source>
        <dbReference type="Proteomes" id="UP000287519"/>
    </source>
</evidence>
<dbReference type="OrthoDB" id="9790314at2"/>
<protein>
    <submittedName>
        <fullName evidence="2">Putative thiolase</fullName>
    </submittedName>
</protein>
<dbReference type="GO" id="GO:0016747">
    <property type="term" value="F:acyltransferase activity, transferring groups other than amino-acyl groups"/>
    <property type="evidence" value="ECO:0007669"/>
    <property type="project" value="InterPro"/>
</dbReference>
<reference evidence="2 3" key="1">
    <citation type="submission" date="2018-11" db="EMBL/GenBank/DDBJ databases">
        <title>Microbial catabolism of amino acid.</title>
        <authorList>
            <person name="Hibi M."/>
            <person name="Ogawa J."/>
        </authorList>
    </citation>
    <scope>NUCLEOTIDE SEQUENCE [LARGE SCALE GENOMIC DNA]</scope>
    <source>
        <strain evidence="2 3">C31-06</strain>
    </source>
</reference>
<dbReference type="SUPFAM" id="SSF53901">
    <property type="entry name" value="Thiolase-like"/>
    <property type="match status" value="2"/>
</dbReference>
<name>A0A402CDB3_RHOWR</name>